<dbReference type="RefSeq" id="WP_158531162.1">
    <property type="nucleotide sequence ID" value="NZ_QKZT01000007.1"/>
</dbReference>
<reference evidence="1 2" key="1">
    <citation type="submission" date="2018-06" db="EMBL/GenBank/DDBJ databases">
        <title>Genomic Encyclopedia of Archaeal and Bacterial Type Strains, Phase II (KMG-II): from individual species to whole genera.</title>
        <authorList>
            <person name="Goeker M."/>
        </authorList>
    </citation>
    <scope>NUCLEOTIDE SEQUENCE [LARGE SCALE GENOMIC DNA]</scope>
    <source>
        <strain evidence="1 2">DSM 19830</strain>
    </source>
</reference>
<dbReference type="EMBL" id="QKZT01000007">
    <property type="protein sequence ID" value="PZX52539.1"/>
    <property type="molecule type" value="Genomic_DNA"/>
</dbReference>
<gene>
    <name evidence="1" type="ORF">LV85_01841</name>
</gene>
<protein>
    <submittedName>
        <fullName evidence="1">Uncharacterized protein</fullName>
    </submittedName>
</protein>
<organism evidence="1 2">
    <name type="scientific">Algoriphagus chordae</name>
    <dbReference type="NCBI Taxonomy" id="237019"/>
    <lineage>
        <taxon>Bacteria</taxon>
        <taxon>Pseudomonadati</taxon>
        <taxon>Bacteroidota</taxon>
        <taxon>Cytophagia</taxon>
        <taxon>Cytophagales</taxon>
        <taxon>Cyclobacteriaceae</taxon>
        <taxon>Algoriphagus</taxon>
    </lineage>
</organism>
<accession>A0A2W7RE95</accession>
<dbReference type="AlphaFoldDB" id="A0A2W7RE95"/>
<sequence>MEKDLITQALQTIHLQNGKDLKEVSQYLNMKYRIDADLLVLQTRLKKMILEEKAVA</sequence>
<name>A0A2W7RE95_9BACT</name>
<proteinExistence type="predicted"/>
<evidence type="ECO:0000313" key="2">
    <source>
        <dbReference type="Proteomes" id="UP000248882"/>
    </source>
</evidence>
<evidence type="ECO:0000313" key="1">
    <source>
        <dbReference type="EMBL" id="PZX52539.1"/>
    </source>
</evidence>
<keyword evidence="2" id="KW-1185">Reference proteome</keyword>
<dbReference type="Proteomes" id="UP000248882">
    <property type="component" value="Unassembled WGS sequence"/>
</dbReference>
<dbReference type="OrthoDB" id="827416at2"/>
<comment type="caution">
    <text evidence="1">The sequence shown here is derived from an EMBL/GenBank/DDBJ whole genome shotgun (WGS) entry which is preliminary data.</text>
</comment>